<dbReference type="GO" id="GO:0044780">
    <property type="term" value="P:bacterial-type flagellum assembly"/>
    <property type="evidence" value="ECO:0007669"/>
    <property type="project" value="InterPro"/>
</dbReference>
<dbReference type="Pfam" id="PF02561">
    <property type="entry name" value="FliS"/>
    <property type="match status" value="1"/>
</dbReference>
<comment type="caution">
    <text evidence="7">The sequence shown here is derived from an EMBL/GenBank/DDBJ whole genome shotgun (WGS) entry which is preliminary data.</text>
</comment>
<dbReference type="InterPro" id="IPR036584">
    <property type="entry name" value="FliS_sf"/>
</dbReference>
<dbReference type="PIRSF" id="PIRSF039090">
    <property type="entry name" value="Flis"/>
    <property type="match status" value="1"/>
</dbReference>
<sequence length="139" mass="15174">MFSQASTFGRPRHNALMYQQVGVETSVVAASPHTLTLMLYDGLLTQIKLARQALVEGRVADKGRHIGRASQILDEGLRSALDLQGGGDLALNLRDVYDYAQVRLLLANRHNDDAALKEVLGLIEPLREAWVAIGMNVPG</sequence>
<reference evidence="7 8" key="1">
    <citation type="submission" date="2019-02" db="EMBL/GenBank/DDBJ databases">
        <title>Genomic Encyclopedia of Type Strains, Phase IV (KMG-IV): sequencing the most valuable type-strain genomes for metagenomic binning, comparative biology and taxonomic classification.</title>
        <authorList>
            <person name="Goeker M."/>
        </authorList>
    </citation>
    <scope>NUCLEOTIDE SEQUENCE [LARGE SCALE GENOMIC DNA]</scope>
    <source>
        <strain evidence="7 8">DSM 10617</strain>
    </source>
</reference>
<dbReference type="RefSeq" id="WP_130483601.1">
    <property type="nucleotide sequence ID" value="NZ_SGWV01000012.1"/>
</dbReference>
<dbReference type="OrthoDB" id="9792010at2"/>
<dbReference type="InterPro" id="IPR003713">
    <property type="entry name" value="FliS"/>
</dbReference>
<comment type="subcellular location">
    <subcellularLocation>
        <location evidence="1 6">Cytoplasm</location>
        <location evidence="1 6">Cytosol</location>
    </subcellularLocation>
</comment>
<dbReference type="Gene3D" id="1.20.120.340">
    <property type="entry name" value="Flagellar protein FliS"/>
    <property type="match status" value="1"/>
</dbReference>
<dbReference type="GO" id="GO:0071973">
    <property type="term" value="P:bacterial-type flagellum-dependent cell motility"/>
    <property type="evidence" value="ECO:0007669"/>
    <property type="project" value="TreeGrafter"/>
</dbReference>
<dbReference type="NCBIfam" id="TIGR00208">
    <property type="entry name" value="fliS"/>
    <property type="match status" value="1"/>
</dbReference>
<evidence type="ECO:0000256" key="2">
    <source>
        <dbReference type="ARBA" id="ARBA00008787"/>
    </source>
</evidence>
<accession>A0A4Q7LAQ6</accession>
<keyword evidence="4 6" id="KW-1005">Bacterial flagellum biogenesis</keyword>
<evidence type="ECO:0000313" key="7">
    <source>
        <dbReference type="EMBL" id="RZS47588.1"/>
    </source>
</evidence>
<evidence type="ECO:0000256" key="3">
    <source>
        <dbReference type="ARBA" id="ARBA00022490"/>
    </source>
</evidence>
<proteinExistence type="inferred from homology"/>
<comment type="similarity">
    <text evidence="2 6">Belongs to the FliS family.</text>
</comment>
<keyword evidence="7" id="KW-0282">Flagellum</keyword>
<keyword evidence="5" id="KW-0143">Chaperone</keyword>
<evidence type="ECO:0000256" key="4">
    <source>
        <dbReference type="ARBA" id="ARBA00022795"/>
    </source>
</evidence>
<dbReference type="EMBL" id="SGWV01000012">
    <property type="protein sequence ID" value="RZS47588.1"/>
    <property type="molecule type" value="Genomic_DNA"/>
</dbReference>
<name>A0A4Q7LAQ6_9BURK</name>
<dbReference type="GO" id="GO:0005829">
    <property type="term" value="C:cytosol"/>
    <property type="evidence" value="ECO:0007669"/>
    <property type="project" value="UniProtKB-SubCell"/>
</dbReference>
<keyword evidence="8" id="KW-1185">Reference proteome</keyword>
<evidence type="ECO:0000256" key="5">
    <source>
        <dbReference type="ARBA" id="ARBA00023186"/>
    </source>
</evidence>
<dbReference type="SUPFAM" id="SSF101116">
    <property type="entry name" value="Flagellar export chaperone FliS"/>
    <property type="match status" value="1"/>
</dbReference>
<gene>
    <name evidence="7" type="ORF">EV685_3798</name>
</gene>
<evidence type="ECO:0000256" key="1">
    <source>
        <dbReference type="ARBA" id="ARBA00004514"/>
    </source>
</evidence>
<dbReference type="PANTHER" id="PTHR34773">
    <property type="entry name" value="FLAGELLAR SECRETION CHAPERONE FLIS"/>
    <property type="match status" value="1"/>
</dbReference>
<evidence type="ECO:0000313" key="8">
    <source>
        <dbReference type="Proteomes" id="UP000293433"/>
    </source>
</evidence>
<dbReference type="CDD" id="cd16098">
    <property type="entry name" value="FliS"/>
    <property type="match status" value="1"/>
</dbReference>
<dbReference type="AlphaFoldDB" id="A0A4Q7LAQ6"/>
<keyword evidence="7" id="KW-0966">Cell projection</keyword>
<dbReference type="Proteomes" id="UP000293433">
    <property type="component" value="Unassembled WGS sequence"/>
</dbReference>
<keyword evidence="7" id="KW-0969">Cilium</keyword>
<protein>
    <recommendedName>
        <fullName evidence="6">Flagellar secretion chaperone FliS</fullName>
    </recommendedName>
</protein>
<keyword evidence="3 6" id="KW-0963">Cytoplasm</keyword>
<dbReference type="PANTHER" id="PTHR34773:SF1">
    <property type="entry name" value="FLAGELLAR SECRETION CHAPERONE FLIS"/>
    <property type="match status" value="1"/>
</dbReference>
<organism evidence="7 8">
    <name type="scientific">Sphaerotilus mobilis</name>
    <dbReference type="NCBI Taxonomy" id="47994"/>
    <lineage>
        <taxon>Bacteria</taxon>
        <taxon>Pseudomonadati</taxon>
        <taxon>Pseudomonadota</taxon>
        <taxon>Betaproteobacteria</taxon>
        <taxon>Burkholderiales</taxon>
        <taxon>Sphaerotilaceae</taxon>
        <taxon>Sphaerotilus</taxon>
    </lineage>
</organism>
<evidence type="ECO:0000256" key="6">
    <source>
        <dbReference type="PIRNR" id="PIRNR039090"/>
    </source>
</evidence>